<evidence type="ECO:0000256" key="1">
    <source>
        <dbReference type="SAM" id="Coils"/>
    </source>
</evidence>
<name>K3ZU50_SETIT</name>
<dbReference type="OMA" id="WPAWEED"/>
<evidence type="ECO:0000313" key="5">
    <source>
        <dbReference type="Proteomes" id="UP000004995"/>
    </source>
</evidence>
<feature type="compositionally biased region" description="Basic and acidic residues" evidence="2">
    <location>
        <begin position="260"/>
        <end position="288"/>
    </location>
</feature>
<dbReference type="Proteomes" id="UP000004995">
    <property type="component" value="Unassembled WGS sequence"/>
</dbReference>
<dbReference type="EMBL" id="CM003529">
    <property type="protein sequence ID" value="RCV13010.1"/>
    <property type="molecule type" value="Genomic_DNA"/>
</dbReference>
<dbReference type="EMBL" id="AGNK02001250">
    <property type="status" value="NOT_ANNOTATED_CDS"/>
    <property type="molecule type" value="Genomic_DNA"/>
</dbReference>
<dbReference type="Gramene" id="KQL25759">
    <property type="protein sequence ID" value="KQL25759"/>
    <property type="gene ID" value="SETIT_030131mg"/>
</dbReference>
<dbReference type="OrthoDB" id="10647809at2759"/>
<evidence type="ECO:0000313" key="4">
    <source>
        <dbReference type="EnsemblPlants" id="KQL25759"/>
    </source>
</evidence>
<proteinExistence type="predicted"/>
<reference evidence="3" key="2">
    <citation type="submission" date="2015-07" db="EMBL/GenBank/DDBJ databases">
        <authorList>
            <person name="Noorani M."/>
        </authorList>
    </citation>
    <scope>NUCLEOTIDE SEQUENCE</scope>
    <source>
        <strain evidence="3">Yugu1</strain>
    </source>
</reference>
<evidence type="ECO:0000256" key="2">
    <source>
        <dbReference type="SAM" id="MobiDB-lite"/>
    </source>
</evidence>
<dbReference type="EnsemblPlants" id="KQL25759">
    <property type="protein sequence ID" value="KQL25759"/>
    <property type="gene ID" value="SETIT_030131mg"/>
</dbReference>
<evidence type="ECO:0000313" key="3">
    <source>
        <dbReference type="EMBL" id="RCV13010.1"/>
    </source>
</evidence>
<gene>
    <name evidence="3" type="ORF">SETIT_2G312600v2</name>
</gene>
<keyword evidence="5" id="KW-1185">Reference proteome</keyword>
<feature type="compositionally biased region" description="Acidic residues" evidence="2">
    <location>
        <begin position="164"/>
        <end position="179"/>
    </location>
</feature>
<keyword evidence="1" id="KW-0175">Coiled coil</keyword>
<feature type="region of interest" description="Disordered" evidence="2">
    <location>
        <begin position="260"/>
        <end position="326"/>
    </location>
</feature>
<organism evidence="3">
    <name type="scientific">Setaria italica</name>
    <name type="common">Foxtail millet</name>
    <name type="synonym">Panicum italicum</name>
    <dbReference type="NCBI Taxonomy" id="4555"/>
    <lineage>
        <taxon>Eukaryota</taxon>
        <taxon>Viridiplantae</taxon>
        <taxon>Streptophyta</taxon>
        <taxon>Embryophyta</taxon>
        <taxon>Tracheophyta</taxon>
        <taxon>Spermatophyta</taxon>
        <taxon>Magnoliopsida</taxon>
        <taxon>Liliopsida</taxon>
        <taxon>Poales</taxon>
        <taxon>Poaceae</taxon>
        <taxon>PACMAD clade</taxon>
        <taxon>Panicoideae</taxon>
        <taxon>Panicodae</taxon>
        <taxon>Paniceae</taxon>
        <taxon>Cenchrinae</taxon>
        <taxon>Setaria</taxon>
    </lineage>
</organism>
<feature type="compositionally biased region" description="Acidic residues" evidence="2">
    <location>
        <begin position="220"/>
        <end position="233"/>
    </location>
</feature>
<feature type="coiled-coil region" evidence="1">
    <location>
        <begin position="65"/>
        <end position="135"/>
    </location>
</feature>
<feature type="region of interest" description="Disordered" evidence="2">
    <location>
        <begin position="1"/>
        <end position="28"/>
    </location>
</feature>
<feature type="region of interest" description="Disordered" evidence="2">
    <location>
        <begin position="163"/>
        <end position="196"/>
    </location>
</feature>
<sequence>MASGSSGHGSSAHGGAPSGGAAAPSPDAAFHGARRLANLPAADLVGYLIRRNRRASDFVDVALVLTARERRLAEAEARARAAEEAAARLRGEMAARERRAAEAQDLTRRLAAAAEERLQAEIRASQRRATEAEARLQAYAGGRDHRDIAPPSRWSLKWTADSALTDDDEEETQAEEEEAPLQVASGKRKEAVASSPGKLLKKLKLWAWGGSSCSNAVPESEADTTDEGEAEDPWPAWEEDEDALAIIPGGYDLQDALEETETKQGVGEHDQPEDKMGGEPERFEHEPENPVALAVVTPGNDLPPNDDGVEASRGVVPEPEAREESKMTEIAGNGSLRKKGMIYKMVFKALKEKERQATLASASQPNLRCWLHAPLPEDRAGGRGGGS</sequence>
<dbReference type="HOGENOM" id="CLU_714562_0_0_1"/>
<dbReference type="eggNOG" id="ENOG502R4RA">
    <property type="taxonomic scope" value="Eukaryota"/>
</dbReference>
<feature type="region of interest" description="Disordered" evidence="2">
    <location>
        <begin position="211"/>
        <end position="233"/>
    </location>
</feature>
<accession>K3ZU50</accession>
<protein>
    <submittedName>
        <fullName evidence="3 4">Uncharacterized protein</fullName>
    </submittedName>
</protein>
<dbReference type="AlphaFoldDB" id="K3ZU50"/>
<reference evidence="4" key="3">
    <citation type="submission" date="2018-08" db="UniProtKB">
        <authorList>
            <consortium name="EnsemblPlants"/>
        </authorList>
    </citation>
    <scope>IDENTIFICATION</scope>
    <source>
        <strain evidence="4">Yugu1</strain>
    </source>
</reference>
<reference evidence="3 5" key="1">
    <citation type="journal article" date="2012" name="Nat. Biotechnol.">
        <title>Reference genome sequence of the model plant Setaria.</title>
        <authorList>
            <person name="Bennetzen J.L."/>
            <person name="Schmutz J."/>
            <person name="Wang H."/>
            <person name="Percifield R."/>
            <person name="Hawkins J."/>
            <person name="Pontaroli A.C."/>
            <person name="Estep M."/>
            <person name="Feng L."/>
            <person name="Vaughn J.N."/>
            <person name="Grimwood J."/>
            <person name="Jenkins J."/>
            <person name="Barry K."/>
            <person name="Lindquist E."/>
            <person name="Hellsten U."/>
            <person name="Deshpande S."/>
            <person name="Wang X."/>
            <person name="Wu X."/>
            <person name="Mitros T."/>
            <person name="Triplett J."/>
            <person name="Yang X."/>
            <person name="Ye C.Y."/>
            <person name="Mauro-Herrera M."/>
            <person name="Wang L."/>
            <person name="Li P."/>
            <person name="Sharma M."/>
            <person name="Sharma R."/>
            <person name="Ronald P.C."/>
            <person name="Panaud O."/>
            <person name="Kellogg E.A."/>
            <person name="Brutnell T.P."/>
            <person name="Doust A.N."/>
            <person name="Tuskan G.A."/>
            <person name="Rokhsar D."/>
            <person name="Devos K.M."/>
        </authorList>
    </citation>
    <scope>NUCLEOTIDE SEQUENCE [LARGE SCALE GENOMIC DNA]</scope>
    <source>
        <strain evidence="5">cv. Yugu1</strain>
        <strain evidence="3">Yugu1</strain>
    </source>
</reference>